<evidence type="ECO:0000256" key="1">
    <source>
        <dbReference type="SAM" id="Phobius"/>
    </source>
</evidence>
<dbReference type="RefSeq" id="WP_123303654.1">
    <property type="nucleotide sequence ID" value="NZ_RKHK01000001.1"/>
</dbReference>
<dbReference type="InterPro" id="IPR012495">
    <property type="entry name" value="TadE-like_dom"/>
</dbReference>
<evidence type="ECO:0000259" key="2">
    <source>
        <dbReference type="Pfam" id="PF07811"/>
    </source>
</evidence>
<comment type="caution">
    <text evidence="3">The sequence shown here is derived from an EMBL/GenBank/DDBJ whole genome shotgun (WGS) entry which is preliminary data.</text>
</comment>
<keyword evidence="1" id="KW-0472">Membrane</keyword>
<feature type="transmembrane region" description="Helical" evidence="1">
    <location>
        <begin position="58"/>
        <end position="80"/>
    </location>
</feature>
<evidence type="ECO:0000313" key="4">
    <source>
        <dbReference type="Proteomes" id="UP000280668"/>
    </source>
</evidence>
<keyword evidence="1" id="KW-1133">Transmembrane helix</keyword>
<dbReference type="AlphaFoldDB" id="A0A3N2BD99"/>
<dbReference type="Proteomes" id="UP000280668">
    <property type="component" value="Unassembled WGS sequence"/>
</dbReference>
<feature type="domain" description="TadE-like" evidence="2">
    <location>
        <begin position="52"/>
        <end position="94"/>
    </location>
</feature>
<dbReference type="InterPro" id="IPR049790">
    <property type="entry name" value="Rv3655c/TadE"/>
</dbReference>
<dbReference type="Pfam" id="PF07811">
    <property type="entry name" value="TadE"/>
    <property type="match status" value="1"/>
</dbReference>
<gene>
    <name evidence="3" type="ORF">EDD31_1577</name>
</gene>
<reference evidence="3 4" key="1">
    <citation type="submission" date="2018-11" db="EMBL/GenBank/DDBJ databases">
        <title>Sequencing the genomes of 1000 actinobacteria strains.</title>
        <authorList>
            <person name="Klenk H.-P."/>
        </authorList>
    </citation>
    <scope>NUCLEOTIDE SEQUENCE [LARGE SCALE GENOMIC DNA]</scope>
    <source>
        <strain evidence="3 4">DSM 11294</strain>
    </source>
</reference>
<dbReference type="EMBL" id="RKHK01000001">
    <property type="protein sequence ID" value="ROR73205.1"/>
    <property type="molecule type" value="Genomic_DNA"/>
</dbReference>
<keyword evidence="4" id="KW-1185">Reference proteome</keyword>
<organism evidence="3 4">
    <name type="scientific">Bogoriella caseilytica</name>
    <dbReference type="NCBI Taxonomy" id="56055"/>
    <lineage>
        <taxon>Bacteria</taxon>
        <taxon>Bacillati</taxon>
        <taxon>Actinomycetota</taxon>
        <taxon>Actinomycetes</taxon>
        <taxon>Micrococcales</taxon>
        <taxon>Bogoriellaceae</taxon>
        <taxon>Bogoriella</taxon>
    </lineage>
</organism>
<protein>
    <submittedName>
        <fullName evidence="3">TadE-like protein</fullName>
    </submittedName>
</protein>
<proteinExistence type="predicted"/>
<evidence type="ECO:0000313" key="3">
    <source>
        <dbReference type="EMBL" id="ROR73205.1"/>
    </source>
</evidence>
<sequence length="159" mass="16600">MTAVCPADDQCARRARPLRECAPRAHRVRWRRCSAHRTRSLRRRPAPGGERGAATAEFALALPAVVTVLVAVLLVASASLTQVRVADAARAGARAVALGEIESDVRSLAVAIAGDSAEIGIGRAGEFVEVTVARPVPGPLGWIDVTARAQAVARPEPGS</sequence>
<dbReference type="NCBIfam" id="NF041390">
    <property type="entry name" value="TadE_Rv3655c"/>
    <property type="match status" value="1"/>
</dbReference>
<keyword evidence="1" id="KW-0812">Transmembrane</keyword>
<accession>A0A3N2BD99</accession>
<name>A0A3N2BD99_9MICO</name>